<gene>
    <name evidence="2" type="ORF">SAMN04489806_2103</name>
</gene>
<dbReference type="EMBL" id="FNRY01000001">
    <property type="protein sequence ID" value="SEB91061.1"/>
    <property type="molecule type" value="Genomic_DNA"/>
</dbReference>
<protein>
    <submittedName>
        <fullName evidence="2">General stress protein 26</fullName>
    </submittedName>
</protein>
<keyword evidence="3" id="KW-1185">Reference proteome</keyword>
<dbReference type="PANTHER" id="PTHR34818">
    <property type="entry name" value="PROTEIN BLI-3"/>
    <property type="match status" value="1"/>
</dbReference>
<reference evidence="2 3" key="1">
    <citation type="submission" date="2016-10" db="EMBL/GenBank/DDBJ databases">
        <authorList>
            <person name="de Groot N.N."/>
        </authorList>
    </citation>
    <scope>NUCLEOTIDE SEQUENCE [LARGE SCALE GENOMIC DNA]</scope>
    <source>
        <strain evidence="2 3">DSM 21799</strain>
    </source>
</reference>
<name>A0A1H4N704_9MICO</name>
<dbReference type="Pfam" id="PF16242">
    <property type="entry name" value="Pyrid_ox_like"/>
    <property type="match status" value="1"/>
</dbReference>
<dbReference type="PANTHER" id="PTHR34818:SF1">
    <property type="entry name" value="PROTEIN BLI-3"/>
    <property type="match status" value="1"/>
</dbReference>
<evidence type="ECO:0000313" key="3">
    <source>
        <dbReference type="Proteomes" id="UP000199183"/>
    </source>
</evidence>
<proteinExistence type="predicted"/>
<dbReference type="AlphaFoldDB" id="A0A1H4N704"/>
<evidence type="ECO:0000313" key="2">
    <source>
        <dbReference type="EMBL" id="SEB91061.1"/>
    </source>
</evidence>
<dbReference type="InterPro" id="IPR012349">
    <property type="entry name" value="Split_barrel_FMN-bd"/>
</dbReference>
<dbReference type="Gene3D" id="2.30.110.10">
    <property type="entry name" value="Electron Transport, Fmn-binding Protein, Chain A"/>
    <property type="match status" value="1"/>
</dbReference>
<dbReference type="InterPro" id="IPR052917">
    <property type="entry name" value="Stress-Dev_Protein"/>
</dbReference>
<evidence type="ECO:0000259" key="1">
    <source>
        <dbReference type="Pfam" id="PF16242"/>
    </source>
</evidence>
<dbReference type="RefSeq" id="WP_091183667.1">
    <property type="nucleotide sequence ID" value="NZ_FNRY01000001.1"/>
</dbReference>
<dbReference type="STRING" id="640635.SAMN04489806_2103"/>
<organism evidence="2 3">
    <name type="scientific">Paramicrobacterium humi</name>
    <dbReference type="NCBI Taxonomy" id="640635"/>
    <lineage>
        <taxon>Bacteria</taxon>
        <taxon>Bacillati</taxon>
        <taxon>Actinomycetota</taxon>
        <taxon>Actinomycetes</taxon>
        <taxon>Micrococcales</taxon>
        <taxon>Microbacteriaceae</taxon>
        <taxon>Paramicrobacterium</taxon>
    </lineage>
</organism>
<feature type="domain" description="General stress protein FMN-binding split barrel" evidence="1">
    <location>
        <begin position="4"/>
        <end position="151"/>
    </location>
</feature>
<dbReference type="Proteomes" id="UP000199183">
    <property type="component" value="Unassembled WGS sequence"/>
</dbReference>
<accession>A0A1H4N704</accession>
<dbReference type="OrthoDB" id="1432662at2"/>
<dbReference type="SUPFAM" id="SSF50475">
    <property type="entry name" value="FMN-binding split barrel"/>
    <property type="match status" value="1"/>
</dbReference>
<sequence length="160" mass="17462">MSVEDIKTVAELVKKSKIALLTTCTSEGKLVSRPLAVQEVEFDGDLWFITKHDSHKTEEIQANPQVNAAMKTGSMGYLSISGHAEVVHDQSRIDEYWSPAVDAFFPGGKDDPDLSLVVVHADTAEYWTSDEPKVVTAFKLARSAVTGAQPDVGENKTLDL</sequence>
<dbReference type="InterPro" id="IPR038725">
    <property type="entry name" value="YdaG_split_barrel_FMN-bd"/>
</dbReference>